<feature type="compositionally biased region" description="Pro residues" evidence="2">
    <location>
        <begin position="151"/>
        <end position="160"/>
    </location>
</feature>
<dbReference type="Pfam" id="PF01391">
    <property type="entry name" value="Collagen"/>
    <property type="match status" value="1"/>
</dbReference>
<dbReference type="Gene3D" id="1.20.5.320">
    <property type="entry name" value="6-Phosphogluconate Dehydrogenase, domain 3"/>
    <property type="match status" value="1"/>
</dbReference>
<evidence type="ECO:0000256" key="2">
    <source>
        <dbReference type="SAM" id="MobiDB-lite"/>
    </source>
</evidence>
<keyword evidence="1" id="KW-0677">Repeat</keyword>
<dbReference type="OrthoDB" id="5875171at2759"/>
<feature type="region of interest" description="Disordered" evidence="2">
    <location>
        <begin position="151"/>
        <end position="328"/>
    </location>
</feature>
<dbReference type="SMART" id="SM01088">
    <property type="entry name" value="Col_cuticle_N"/>
    <property type="match status" value="1"/>
</dbReference>
<name>A0A4U5P8R6_STECR</name>
<organism evidence="4">
    <name type="scientific">Steinernema carpocapsae</name>
    <name type="common">Entomopathogenic nematode</name>
    <dbReference type="NCBI Taxonomy" id="34508"/>
    <lineage>
        <taxon>Eukaryota</taxon>
        <taxon>Metazoa</taxon>
        <taxon>Ecdysozoa</taxon>
        <taxon>Nematoda</taxon>
        <taxon>Chromadorea</taxon>
        <taxon>Rhabditida</taxon>
        <taxon>Tylenchina</taxon>
        <taxon>Panagrolaimomorpha</taxon>
        <taxon>Strongyloidoidea</taxon>
        <taxon>Steinernematidae</taxon>
        <taxon>Steinernema</taxon>
    </lineage>
</organism>
<gene>
    <name evidence="4" type="ORF">L596_007039</name>
</gene>
<dbReference type="InterPro" id="IPR002486">
    <property type="entry name" value="Col_cuticle_N"/>
</dbReference>
<accession>A0A4U5P8R6</accession>
<protein>
    <recommendedName>
        <fullName evidence="3">Nematode cuticle collagen N-terminal domain-containing protein</fullName>
    </recommendedName>
</protein>
<dbReference type="Pfam" id="PF01484">
    <property type="entry name" value="Col_cuticle_N"/>
    <property type="match status" value="1"/>
</dbReference>
<dbReference type="EMBL" id="AZBU02000002">
    <property type="protein sequence ID" value="TKR92371.1"/>
    <property type="molecule type" value="Genomic_DNA"/>
</dbReference>
<evidence type="ECO:0000259" key="3">
    <source>
        <dbReference type="SMART" id="SM01088"/>
    </source>
</evidence>
<feature type="compositionally biased region" description="Polar residues" evidence="2">
    <location>
        <begin position="178"/>
        <end position="194"/>
    </location>
</feature>
<dbReference type="AlphaFoldDB" id="A0A4U5P8R6"/>
<feature type="compositionally biased region" description="Low complexity" evidence="2">
    <location>
        <begin position="224"/>
        <end position="260"/>
    </location>
</feature>
<reference evidence="4" key="2">
    <citation type="journal article" date="2015" name="Genome Biol.">
        <title>Comparative genomics of Steinernema reveals deeply conserved gene regulatory networks.</title>
        <authorList>
            <person name="Dillman A.R."/>
            <person name="Macchietto M."/>
            <person name="Porter C.F."/>
            <person name="Rogers A."/>
            <person name="Williams B."/>
            <person name="Antoshechkin I."/>
            <person name="Lee M.M."/>
            <person name="Goodwin Z."/>
            <person name="Lu X."/>
            <person name="Lewis E.E."/>
            <person name="Goodrich-Blair H."/>
            <person name="Stock S.P."/>
            <person name="Adams B.J."/>
            <person name="Sternberg P.W."/>
            <person name="Mortazavi A."/>
        </authorList>
    </citation>
    <scope>NUCLEOTIDE SEQUENCE [LARGE SCALE GENOMIC DNA]</scope>
    <source>
        <strain evidence="4">ALL</strain>
    </source>
</reference>
<reference evidence="4" key="3">
    <citation type="journal article" date="2019" name="G3 (Bethesda)">
        <title>Hybrid Assembly of the Genome of the Entomopathogenic Nematode Steinernema carpocapsae Identifies the X-Chromosome.</title>
        <authorList>
            <person name="Serra L."/>
            <person name="Macchietto M."/>
            <person name="Macias-Munoz A."/>
            <person name="McGill C.J."/>
            <person name="Rodriguez I.M."/>
            <person name="Rodriguez B."/>
            <person name="Murad R."/>
            <person name="Mortazavi A."/>
        </authorList>
    </citation>
    <scope>NUCLEOTIDE SEQUENCE</scope>
    <source>
        <strain evidence="4">ALL</strain>
    </source>
</reference>
<dbReference type="PANTHER" id="PTHR24637">
    <property type="entry name" value="COLLAGEN"/>
    <property type="match status" value="1"/>
</dbReference>
<dbReference type="GO" id="GO:0042302">
    <property type="term" value="F:structural constituent of cuticle"/>
    <property type="evidence" value="ECO:0007669"/>
    <property type="project" value="InterPro"/>
</dbReference>
<sequence length="361" mass="38098">MQGIKSKSEKEIFCREGGATDRISGNKTLQAVLGIKGRLASNRHAFARRRCKKPFLSAWLRPAPRWPSWPASSVIPSLYQTINEVHDEVMDGVQVFRVETDSAWTDMMDIQLSVSPPSKPRENPFNSIFRQKRQNFAGLPAWCQCEPKKPTCPPGPPGPAGTPGVDGTPGAPGPAGEDNTSTHAPITCAPQDTSCIKCPAGAPGPAGPDGPVGPAGPDGQNGSPGAPGNDGQPGAAGPAGDAGTPGAPGVDGQPGAPGQDGQRGKGKPGPAGNRRTCWSSRPERTSRSSRSCWTRRTRRSRWPPELLESTDSRESPEVPESQETTPPTVRVLLARPFSSAASNSLLFSLLFALQSKNKLHS</sequence>
<proteinExistence type="predicted"/>
<dbReference type="STRING" id="34508.A0A4U5P8R6"/>
<evidence type="ECO:0000256" key="1">
    <source>
        <dbReference type="ARBA" id="ARBA00022737"/>
    </source>
</evidence>
<feature type="domain" description="Nematode cuticle collagen N-terminal" evidence="3">
    <location>
        <begin position="69"/>
        <end position="107"/>
    </location>
</feature>
<comment type="caution">
    <text evidence="4">The sequence shown here is derived from an EMBL/GenBank/DDBJ whole genome shotgun (WGS) entry which is preliminary data.</text>
</comment>
<reference evidence="4" key="1">
    <citation type="submission" date="2013-11" db="EMBL/GenBank/DDBJ databases">
        <authorList>
            <person name="Sternberg P."/>
            <person name="Dillman A."/>
            <person name="Macchietto M."/>
        </authorList>
    </citation>
    <scope>NUCLEOTIDE SEQUENCE</scope>
    <source>
        <strain evidence="4">ALL</strain>
    </source>
</reference>
<dbReference type="InterPro" id="IPR008160">
    <property type="entry name" value="Collagen"/>
</dbReference>
<evidence type="ECO:0000313" key="4">
    <source>
        <dbReference type="EMBL" id="TKR92371.1"/>
    </source>
</evidence>
<dbReference type="PANTHER" id="PTHR24637:SF194">
    <property type="entry name" value="CUTICLE COLLAGEN 10-RELATED"/>
    <property type="match status" value="1"/>
</dbReference>